<feature type="transmembrane region" description="Helical" evidence="1">
    <location>
        <begin position="165"/>
        <end position="184"/>
    </location>
</feature>
<sequence length="192" mass="21672">MAVMSKVHSLALMLCFLAALEALSKFIVFKWCQERYSIDPIWVLSFSITAAVVEVVLVYVYGFVLLVAFSLDSNFAQMALAEMHEQRAAFLFNQLNSLVSSSALGLWMLVFVLVMVKVFSTLFIYRATAERFYLWLPLSFVAGLIALLPYFAFDMGFASYSETSWVLEAAAGGFLIFLWWVLYIDKDVAVKG</sequence>
<dbReference type="EMBL" id="QJRX01000011">
    <property type="protein sequence ID" value="PYC20201.1"/>
    <property type="molecule type" value="Genomic_DNA"/>
</dbReference>
<feature type="transmembrane region" description="Helical" evidence="1">
    <location>
        <begin position="40"/>
        <end position="69"/>
    </location>
</feature>
<protein>
    <submittedName>
        <fullName evidence="2">Uncharacterized protein</fullName>
    </submittedName>
</protein>
<evidence type="ECO:0000313" key="3">
    <source>
        <dbReference type="Proteomes" id="UP000248146"/>
    </source>
</evidence>
<accession>A0A2V4KF47</accession>
<organism evidence="2 3">
    <name type="scientific">Aquipseudomonas alcaligenes</name>
    <name type="common">Pseudomonas alcaligenes</name>
    <dbReference type="NCBI Taxonomy" id="43263"/>
    <lineage>
        <taxon>Bacteria</taxon>
        <taxon>Pseudomonadati</taxon>
        <taxon>Pseudomonadota</taxon>
        <taxon>Gammaproteobacteria</taxon>
        <taxon>Pseudomonadales</taxon>
        <taxon>Pseudomonadaceae</taxon>
        <taxon>Aquipseudomonas</taxon>
    </lineage>
</organism>
<comment type="caution">
    <text evidence="2">The sequence shown here is derived from an EMBL/GenBank/DDBJ whole genome shotgun (WGS) entry which is preliminary data.</text>
</comment>
<keyword evidence="1" id="KW-1133">Transmembrane helix</keyword>
<feature type="transmembrane region" description="Helical" evidence="1">
    <location>
        <begin position="104"/>
        <end position="126"/>
    </location>
</feature>
<dbReference type="Proteomes" id="UP000248146">
    <property type="component" value="Unassembled WGS sequence"/>
</dbReference>
<feature type="transmembrane region" description="Helical" evidence="1">
    <location>
        <begin position="132"/>
        <end position="153"/>
    </location>
</feature>
<name>A0A2V4KF47_AQUAC</name>
<proteinExistence type="predicted"/>
<dbReference type="AlphaFoldDB" id="A0A2V4KF47"/>
<keyword evidence="1" id="KW-0812">Transmembrane</keyword>
<reference evidence="2 3" key="1">
    <citation type="submission" date="2018-06" db="EMBL/GenBank/DDBJ databases">
        <title>Pseudomonas diversity within urban Lake Michigan freshwaters.</title>
        <authorList>
            <person name="Batrich M."/>
            <person name="Hatzopoulos T."/>
            <person name="Putonti C."/>
        </authorList>
    </citation>
    <scope>NUCLEOTIDE SEQUENCE [LARGE SCALE GENOMIC DNA]</scope>
    <source>
        <strain evidence="2 3">MB-090714</strain>
    </source>
</reference>
<evidence type="ECO:0000313" key="2">
    <source>
        <dbReference type="EMBL" id="PYC20201.1"/>
    </source>
</evidence>
<evidence type="ECO:0000256" key="1">
    <source>
        <dbReference type="SAM" id="Phobius"/>
    </source>
</evidence>
<keyword evidence="1" id="KW-0472">Membrane</keyword>
<gene>
    <name evidence="2" type="ORF">DMO17_18565</name>
</gene>